<gene>
    <name evidence="3" type="primary">ureD</name>
</gene>
<sequence length="258" mass="27519">MKARAHLTVELDSRGRSVVRELTSASPLTLMPRRGAVRPAAGPTDRAVVHLVNSVTSPLGGDELDLRVRVGAGARLLLRGVAATLVLPGHRRGGSRSTVHVEVAEGGTLEYLPGHTVVTARAEHEAEFRAELARDALVRCREVLVLGRSNERPGSLRTSTHVTRGEAPLVRQTLELGNSRLEASAGYLAGARVVATESVVWKNDPVAPTSGEWWSLTPLAAGGATATALAPDAVTAQYRLTEALRTHPDGKELTEEHW</sequence>
<dbReference type="GO" id="GO:0005737">
    <property type="term" value="C:cytoplasm"/>
    <property type="evidence" value="ECO:0007669"/>
    <property type="project" value="UniProtKB-SubCell"/>
</dbReference>
<keyword evidence="2 3" id="KW-0143">Chaperone</keyword>
<reference evidence="4" key="1">
    <citation type="journal article" date="2017" name="ACS Chem. Biol.">
        <title>Unified Biosynthetic Origin of the Benzodipyrrole Subunits in CC-1065.</title>
        <authorList>
            <person name="Wu S."/>
            <person name="Jian X.H."/>
            <person name="Yuan H."/>
            <person name="Jin W.B."/>
            <person name="Yin Y."/>
            <person name="Wang L.Y."/>
            <person name="Zhao J."/>
            <person name="Tang G.L."/>
        </authorList>
    </citation>
    <scope>NUCLEOTIDE SEQUENCE</scope>
    <source>
        <strain evidence="4">NRRL 11183</strain>
    </source>
</reference>
<proteinExistence type="inferred from homology"/>
<dbReference type="EMBL" id="KY379149">
    <property type="protein sequence ID" value="ARK19503.1"/>
    <property type="molecule type" value="Genomic_DNA"/>
</dbReference>
<evidence type="ECO:0000256" key="2">
    <source>
        <dbReference type="ARBA" id="ARBA00023186"/>
    </source>
</evidence>
<dbReference type="Pfam" id="PF01774">
    <property type="entry name" value="UreD"/>
    <property type="match status" value="1"/>
</dbReference>
<evidence type="ECO:0000256" key="3">
    <source>
        <dbReference type="HAMAP-Rule" id="MF_01384"/>
    </source>
</evidence>
<comment type="similarity">
    <text evidence="1 3">Belongs to the UreD family.</text>
</comment>
<dbReference type="AlphaFoldDB" id="A0A1W6EUW2"/>
<keyword evidence="3" id="KW-0963">Cytoplasm</keyword>
<comment type="subunit">
    <text evidence="3">UreD, UreF and UreG form a complex that acts as a GTP-hydrolysis-dependent molecular chaperone, activating the urease apoprotein by helping to assemble the nickel containing metallocenter of UreC. The UreE protein probably delivers the nickel.</text>
</comment>
<evidence type="ECO:0000313" key="4">
    <source>
        <dbReference type="EMBL" id="ARK19503.1"/>
    </source>
</evidence>
<protein>
    <recommendedName>
        <fullName evidence="3">Urease accessory protein UreD</fullName>
    </recommendedName>
</protein>
<dbReference type="InterPro" id="IPR002669">
    <property type="entry name" value="UreD"/>
</dbReference>
<dbReference type="HAMAP" id="MF_01384">
    <property type="entry name" value="UreD"/>
    <property type="match status" value="1"/>
</dbReference>
<organism evidence="4">
    <name type="scientific">Streptomyces zelensis</name>
    <dbReference type="NCBI Taxonomy" id="1981977"/>
    <lineage>
        <taxon>Bacteria</taxon>
        <taxon>Bacillati</taxon>
        <taxon>Actinomycetota</taxon>
        <taxon>Actinomycetes</taxon>
        <taxon>Kitasatosporales</taxon>
        <taxon>Streptomycetaceae</taxon>
        <taxon>Streptomyces</taxon>
    </lineage>
</organism>
<evidence type="ECO:0000256" key="1">
    <source>
        <dbReference type="ARBA" id="ARBA00007177"/>
    </source>
</evidence>
<name>A0A1W6EUW2_9ACTN</name>
<comment type="subcellular location">
    <subcellularLocation>
        <location evidence="3">Cytoplasm</location>
    </subcellularLocation>
</comment>
<accession>A0A1W6EUW2</accession>
<keyword evidence="3" id="KW-0996">Nickel insertion</keyword>
<comment type="function">
    <text evidence="3">Required for maturation of urease via the functional incorporation of the urease nickel metallocenter.</text>
</comment>
<dbReference type="PANTHER" id="PTHR33643">
    <property type="entry name" value="UREASE ACCESSORY PROTEIN D"/>
    <property type="match status" value="1"/>
</dbReference>
<dbReference type="PANTHER" id="PTHR33643:SF1">
    <property type="entry name" value="UREASE ACCESSORY PROTEIN D"/>
    <property type="match status" value="1"/>
</dbReference>
<dbReference type="GO" id="GO:0016151">
    <property type="term" value="F:nickel cation binding"/>
    <property type="evidence" value="ECO:0007669"/>
    <property type="project" value="UniProtKB-UniRule"/>
</dbReference>